<dbReference type="PANTHER" id="PTHR23502:SF132">
    <property type="entry name" value="POLYAMINE TRANSPORTER 2-RELATED"/>
    <property type="match status" value="1"/>
</dbReference>
<dbReference type="EMBL" id="QNUF01000026">
    <property type="protein sequence ID" value="REC72859.1"/>
    <property type="molecule type" value="Genomic_DNA"/>
</dbReference>
<feature type="transmembrane region" description="Helical" evidence="6">
    <location>
        <begin position="108"/>
        <end position="125"/>
    </location>
</feature>
<feature type="transmembrane region" description="Helical" evidence="6">
    <location>
        <begin position="372"/>
        <end position="390"/>
    </location>
</feature>
<dbReference type="Proteomes" id="UP000256491">
    <property type="component" value="Unassembled WGS sequence"/>
</dbReference>
<evidence type="ECO:0000256" key="1">
    <source>
        <dbReference type="ARBA" id="ARBA00004141"/>
    </source>
</evidence>
<feature type="transmembrane region" description="Helical" evidence="6">
    <location>
        <begin position="53"/>
        <end position="74"/>
    </location>
</feature>
<dbReference type="InterPro" id="IPR036259">
    <property type="entry name" value="MFS_trans_sf"/>
</dbReference>
<dbReference type="RefSeq" id="WP_115920133.1">
    <property type="nucleotide sequence ID" value="NZ_BJYH01000012.1"/>
</dbReference>
<evidence type="ECO:0000259" key="7">
    <source>
        <dbReference type="PROSITE" id="PS50850"/>
    </source>
</evidence>
<name>A0ABX9II87_9FLAO</name>
<dbReference type="Pfam" id="PF07690">
    <property type="entry name" value="MFS_1"/>
    <property type="match status" value="1"/>
</dbReference>
<keyword evidence="4 6" id="KW-1133">Transmembrane helix</keyword>
<dbReference type="InterPro" id="IPR011701">
    <property type="entry name" value="MFS"/>
</dbReference>
<feature type="transmembrane region" description="Helical" evidence="6">
    <location>
        <begin position="165"/>
        <end position="186"/>
    </location>
</feature>
<keyword evidence="5 6" id="KW-0472">Membrane</keyword>
<feature type="transmembrane region" description="Helical" evidence="6">
    <location>
        <begin position="12"/>
        <end position="33"/>
    </location>
</feature>
<dbReference type="InterPro" id="IPR020846">
    <property type="entry name" value="MFS_dom"/>
</dbReference>
<keyword evidence="9" id="KW-1185">Reference proteome</keyword>
<feature type="domain" description="Major facilitator superfamily (MFS) profile" evidence="7">
    <location>
        <begin position="13"/>
        <end position="397"/>
    </location>
</feature>
<keyword evidence="2" id="KW-0813">Transport</keyword>
<feature type="transmembrane region" description="Helical" evidence="6">
    <location>
        <begin position="307"/>
        <end position="334"/>
    </location>
</feature>
<evidence type="ECO:0000256" key="4">
    <source>
        <dbReference type="ARBA" id="ARBA00022989"/>
    </source>
</evidence>
<comment type="subcellular location">
    <subcellularLocation>
        <location evidence="1">Membrane</location>
        <topology evidence="1">Multi-pass membrane protein</topology>
    </subcellularLocation>
</comment>
<keyword evidence="3 6" id="KW-0812">Transmembrane</keyword>
<feature type="transmembrane region" description="Helical" evidence="6">
    <location>
        <begin position="81"/>
        <end position="102"/>
    </location>
</feature>
<feature type="transmembrane region" description="Helical" evidence="6">
    <location>
        <begin position="137"/>
        <end position="159"/>
    </location>
</feature>
<evidence type="ECO:0000313" key="9">
    <source>
        <dbReference type="Proteomes" id="UP000256491"/>
    </source>
</evidence>
<evidence type="ECO:0000256" key="2">
    <source>
        <dbReference type="ARBA" id="ARBA00022448"/>
    </source>
</evidence>
<evidence type="ECO:0000313" key="8">
    <source>
        <dbReference type="EMBL" id="REC72859.1"/>
    </source>
</evidence>
<dbReference type="Gene3D" id="1.20.1720.10">
    <property type="entry name" value="Multidrug resistance protein D"/>
    <property type="match status" value="1"/>
</dbReference>
<accession>A0ABX9II87</accession>
<organism evidence="8 9">
    <name type="scientific">Chryseobacterium rhizosphaerae</name>
    <dbReference type="NCBI Taxonomy" id="395937"/>
    <lineage>
        <taxon>Bacteria</taxon>
        <taxon>Pseudomonadati</taxon>
        <taxon>Bacteroidota</taxon>
        <taxon>Flavobacteriia</taxon>
        <taxon>Flavobacteriales</taxon>
        <taxon>Weeksellaceae</taxon>
        <taxon>Chryseobacterium group</taxon>
        <taxon>Chryseobacterium</taxon>
    </lineage>
</organism>
<sequence length="408" mass="45827">MLREASEKRIKLITIMAFVSIPLSGFVTDIYLPSFPSMARELSVSEKDIQITLTSYLLSYGISQLFVGGILDSIGRYRPKLLALFLLVISSLLITMTDSILLICLLRILQGVAVSVLVVATRAIFVDIYDSERVKHYLSYFTIVWSCGPILAPFLGGYLEKLFNWHANFHFLALYAGLIFLFEWFFSGESLPQKKKLDLAENISLYKMMLKNRIFMLGIFILGLSYSIVMLFNITGPFIIENTFHFTPVVIGYCTLILGFSWMIGGFIGKRRLTLDFKPRILQPILLQLTLIVALIITSNYAESLFIMVPFAFFIHICSGVLFTSFFTTSMLYFPKNAGTAGGLMGGLVYVITSISSFIISVSGTVTEQQGLAWRYLIIAFFLLGIILIMNETIKKEKGTVSKGKITL</sequence>
<feature type="transmembrane region" description="Helical" evidence="6">
    <location>
        <begin position="281"/>
        <end position="301"/>
    </location>
</feature>
<evidence type="ECO:0000256" key="5">
    <source>
        <dbReference type="ARBA" id="ARBA00023136"/>
    </source>
</evidence>
<feature type="transmembrane region" description="Helical" evidence="6">
    <location>
        <begin position="341"/>
        <end position="360"/>
    </location>
</feature>
<dbReference type="PROSITE" id="PS50850">
    <property type="entry name" value="MFS"/>
    <property type="match status" value="1"/>
</dbReference>
<dbReference type="SUPFAM" id="SSF103473">
    <property type="entry name" value="MFS general substrate transporter"/>
    <property type="match status" value="1"/>
</dbReference>
<feature type="transmembrane region" description="Helical" evidence="6">
    <location>
        <begin position="214"/>
        <end position="240"/>
    </location>
</feature>
<gene>
    <name evidence="8" type="ORF">DRF57_18555</name>
</gene>
<reference evidence="8 9" key="1">
    <citation type="journal article" date="2010" name="Syst. Appl. Microbiol.">
        <title>Four new species of Chryseobacterium from the rhizosphere of coastal sand dune plants, Chryseobacterium elymi sp. nov., Chryseobacterium hagamense sp. nov., Chryseobacterium lathyri sp. nov. and Chryseobacterium rhizosphaerae sp. nov.</title>
        <authorList>
            <person name="Cho S.H."/>
            <person name="Lee K.S."/>
            <person name="Shin D.S."/>
            <person name="Han J.H."/>
            <person name="Park K.S."/>
            <person name="Lee C.H."/>
            <person name="Park K.H."/>
            <person name="Kim S.B."/>
        </authorList>
    </citation>
    <scope>NUCLEOTIDE SEQUENCE [LARGE SCALE GENOMIC DNA]</scope>
    <source>
        <strain evidence="8 9">KCTC 22548</strain>
    </source>
</reference>
<evidence type="ECO:0000256" key="3">
    <source>
        <dbReference type="ARBA" id="ARBA00022692"/>
    </source>
</evidence>
<feature type="transmembrane region" description="Helical" evidence="6">
    <location>
        <begin position="246"/>
        <end position="269"/>
    </location>
</feature>
<comment type="caution">
    <text evidence="8">The sequence shown here is derived from an EMBL/GenBank/DDBJ whole genome shotgun (WGS) entry which is preliminary data.</text>
</comment>
<protein>
    <submittedName>
        <fullName evidence="8">MFS transporter</fullName>
    </submittedName>
</protein>
<dbReference type="PANTHER" id="PTHR23502">
    <property type="entry name" value="MAJOR FACILITATOR SUPERFAMILY"/>
    <property type="match status" value="1"/>
</dbReference>
<evidence type="ECO:0000256" key="6">
    <source>
        <dbReference type="SAM" id="Phobius"/>
    </source>
</evidence>
<proteinExistence type="predicted"/>